<evidence type="ECO:0000313" key="1">
    <source>
        <dbReference type="EMBL" id="KAG6121659.1"/>
    </source>
</evidence>
<evidence type="ECO:0000313" key="2">
    <source>
        <dbReference type="Proteomes" id="UP000732380"/>
    </source>
</evidence>
<sequence length="68" mass="7861">MSVREKPFTNAFYQRVPLNEFSSHISRWHLSTFVLAKTSRHIGPARKEENGQIIREPLLMELLQGPGL</sequence>
<gene>
    <name evidence="1" type="ORF">E4U13_004113</name>
</gene>
<protein>
    <submittedName>
        <fullName evidence="1">Uncharacterized protein</fullName>
    </submittedName>
</protein>
<dbReference type="AlphaFoldDB" id="A0A9P7Q8R7"/>
<accession>A0A9P7Q8R7</accession>
<keyword evidence="2" id="KW-1185">Reference proteome</keyword>
<name>A0A9P7Q8R7_9HYPO</name>
<organism evidence="1 2">
    <name type="scientific">Claviceps humidiphila</name>
    <dbReference type="NCBI Taxonomy" id="1294629"/>
    <lineage>
        <taxon>Eukaryota</taxon>
        <taxon>Fungi</taxon>
        <taxon>Dikarya</taxon>
        <taxon>Ascomycota</taxon>
        <taxon>Pezizomycotina</taxon>
        <taxon>Sordariomycetes</taxon>
        <taxon>Hypocreomycetidae</taxon>
        <taxon>Hypocreales</taxon>
        <taxon>Clavicipitaceae</taxon>
        <taxon>Claviceps</taxon>
    </lineage>
</organism>
<comment type="caution">
    <text evidence="1">The sequence shown here is derived from an EMBL/GenBank/DDBJ whole genome shotgun (WGS) entry which is preliminary data.</text>
</comment>
<dbReference type="EMBL" id="SRQM01000032">
    <property type="protein sequence ID" value="KAG6121659.1"/>
    <property type="molecule type" value="Genomic_DNA"/>
</dbReference>
<reference evidence="1 2" key="1">
    <citation type="journal article" date="2020" name="bioRxiv">
        <title>Whole genome comparisons of ergot fungi reveals the divergence and evolution of species within the genus Claviceps are the result of varying mechanisms driving genome evolution and host range expansion.</title>
        <authorList>
            <person name="Wyka S.A."/>
            <person name="Mondo S.J."/>
            <person name="Liu M."/>
            <person name="Dettman J."/>
            <person name="Nalam V."/>
            <person name="Broders K.D."/>
        </authorList>
    </citation>
    <scope>NUCLEOTIDE SEQUENCE [LARGE SCALE GENOMIC DNA]</scope>
    <source>
        <strain evidence="1 2">LM576</strain>
    </source>
</reference>
<proteinExistence type="predicted"/>
<dbReference type="Proteomes" id="UP000732380">
    <property type="component" value="Unassembled WGS sequence"/>
</dbReference>